<dbReference type="Pfam" id="PF00251">
    <property type="entry name" value="Glyco_hydro_32N"/>
    <property type="match status" value="1"/>
</dbReference>
<evidence type="ECO:0000256" key="4">
    <source>
        <dbReference type="ARBA" id="ARBA00019623"/>
    </source>
</evidence>
<dbReference type="Proteomes" id="UP000263014">
    <property type="component" value="Unassembled WGS sequence"/>
</dbReference>
<comment type="catalytic activity">
    <reaction evidence="8">
        <text>Hydrolysis of terminal non-reducing beta-D-fructofuranoside residues in beta-D-fructofuranosides.</text>
        <dbReference type="EC" id="3.2.1.26"/>
    </reaction>
</comment>
<dbReference type="InterPro" id="IPR018053">
    <property type="entry name" value="Glyco_hydro_32_AS"/>
</dbReference>
<evidence type="ECO:0000256" key="9">
    <source>
        <dbReference type="RuleBase" id="RU365015"/>
    </source>
</evidence>
<evidence type="ECO:0000256" key="7">
    <source>
        <dbReference type="ARBA" id="ARBA00033367"/>
    </source>
</evidence>
<evidence type="ECO:0000256" key="8">
    <source>
        <dbReference type="RuleBase" id="RU362110"/>
    </source>
</evidence>
<comment type="caution">
    <text evidence="12">The sequence shown here is derived from an EMBL/GenBank/DDBJ whole genome shotgun (WGS) entry which is preliminary data.</text>
</comment>
<dbReference type="AlphaFoldDB" id="A0A374NXP8"/>
<reference evidence="12 13" key="1">
    <citation type="submission" date="2018-08" db="EMBL/GenBank/DDBJ databases">
        <title>A genome reference for cultivated species of the human gut microbiota.</title>
        <authorList>
            <person name="Zou Y."/>
            <person name="Xue W."/>
            <person name="Luo G."/>
        </authorList>
    </citation>
    <scope>NUCLEOTIDE SEQUENCE [LARGE SCALE GENOMIC DNA]</scope>
    <source>
        <strain evidence="12 13">TM09-12</strain>
    </source>
</reference>
<dbReference type="NCBIfam" id="TIGR01322">
    <property type="entry name" value="scrB_fam"/>
    <property type="match status" value="1"/>
</dbReference>
<dbReference type="Gene3D" id="2.115.10.20">
    <property type="entry name" value="Glycosyl hydrolase domain, family 43"/>
    <property type="match status" value="1"/>
</dbReference>
<evidence type="ECO:0000259" key="11">
    <source>
        <dbReference type="Pfam" id="PF08244"/>
    </source>
</evidence>
<dbReference type="SUPFAM" id="SSF75005">
    <property type="entry name" value="Arabinanase/levansucrase/invertase"/>
    <property type="match status" value="1"/>
</dbReference>
<keyword evidence="6 8" id="KW-0326">Glycosidase</keyword>
<dbReference type="SUPFAM" id="SSF49899">
    <property type="entry name" value="Concanavalin A-like lectins/glucanases"/>
    <property type="match status" value="1"/>
</dbReference>
<dbReference type="InterPro" id="IPR051214">
    <property type="entry name" value="GH32_Enzymes"/>
</dbReference>
<dbReference type="EMBL" id="QSON01000041">
    <property type="protein sequence ID" value="RGI94182.1"/>
    <property type="molecule type" value="Genomic_DNA"/>
</dbReference>
<dbReference type="PANTHER" id="PTHR43101:SF1">
    <property type="entry name" value="BETA-FRUCTOSIDASE"/>
    <property type="match status" value="1"/>
</dbReference>
<dbReference type="RefSeq" id="WP_117633717.1">
    <property type="nucleotide sequence ID" value="NZ_QSON01000041.1"/>
</dbReference>
<comment type="similarity">
    <text evidence="2 8">Belongs to the glycosyl hydrolase 32 family.</text>
</comment>
<evidence type="ECO:0000256" key="6">
    <source>
        <dbReference type="ARBA" id="ARBA00023295"/>
    </source>
</evidence>
<comment type="pathway">
    <text evidence="1 9">Glycan biosynthesis; sucrose metabolism.</text>
</comment>
<keyword evidence="9" id="KW-0963">Cytoplasm</keyword>
<proteinExistence type="inferred from homology"/>
<dbReference type="EC" id="3.2.1.26" evidence="3 8"/>
<dbReference type="Pfam" id="PF08244">
    <property type="entry name" value="Glyco_hydro_32C"/>
    <property type="match status" value="1"/>
</dbReference>
<comment type="subcellular location">
    <subcellularLocation>
        <location evidence="9">Cytoplasm</location>
    </subcellularLocation>
</comment>
<dbReference type="InterPro" id="IPR001362">
    <property type="entry name" value="Glyco_hydro_32"/>
</dbReference>
<dbReference type="GO" id="GO:0005985">
    <property type="term" value="P:sucrose metabolic process"/>
    <property type="evidence" value="ECO:0007669"/>
    <property type="project" value="UniProtKB-UniPathway"/>
</dbReference>
<dbReference type="InterPro" id="IPR013320">
    <property type="entry name" value="ConA-like_dom_sf"/>
</dbReference>
<feature type="domain" description="Glycosyl hydrolase family 32 C-terminal" evidence="11">
    <location>
        <begin position="425"/>
        <end position="457"/>
    </location>
</feature>
<dbReference type="GO" id="GO:0004564">
    <property type="term" value="F:beta-fructofuranosidase activity"/>
    <property type="evidence" value="ECO:0007669"/>
    <property type="project" value="UniProtKB-EC"/>
</dbReference>
<evidence type="ECO:0000256" key="2">
    <source>
        <dbReference type="ARBA" id="ARBA00009902"/>
    </source>
</evidence>
<dbReference type="InterPro" id="IPR006232">
    <property type="entry name" value="Suc6P_hydrolase"/>
</dbReference>
<dbReference type="InterPro" id="IPR013189">
    <property type="entry name" value="Glyco_hydro_32_C"/>
</dbReference>
<dbReference type="GO" id="GO:0005737">
    <property type="term" value="C:cytoplasm"/>
    <property type="evidence" value="ECO:0007669"/>
    <property type="project" value="UniProtKB-SubCell"/>
</dbReference>
<gene>
    <name evidence="12" type="ORF">DXD79_33545</name>
</gene>
<dbReference type="InterPro" id="IPR013148">
    <property type="entry name" value="Glyco_hydro_32_N"/>
</dbReference>
<organism evidence="12 13">
    <name type="scientific">Hungatella hathewayi</name>
    <dbReference type="NCBI Taxonomy" id="154046"/>
    <lineage>
        <taxon>Bacteria</taxon>
        <taxon>Bacillati</taxon>
        <taxon>Bacillota</taxon>
        <taxon>Clostridia</taxon>
        <taxon>Lachnospirales</taxon>
        <taxon>Lachnospiraceae</taxon>
        <taxon>Hungatella</taxon>
    </lineage>
</organism>
<evidence type="ECO:0000256" key="5">
    <source>
        <dbReference type="ARBA" id="ARBA00022801"/>
    </source>
</evidence>
<keyword evidence="5 8" id="KW-0378">Hydrolase</keyword>
<name>A0A374NXP8_9FIRM</name>
<dbReference type="Gene3D" id="2.60.120.560">
    <property type="entry name" value="Exo-inulinase, domain 1"/>
    <property type="match status" value="1"/>
</dbReference>
<comment type="function">
    <text evidence="9">Enables the bacterium to metabolize sucrose as a sole carbon source.</text>
</comment>
<dbReference type="PROSITE" id="PS00609">
    <property type="entry name" value="GLYCOSYL_HYDROL_F32"/>
    <property type="match status" value="1"/>
</dbReference>
<evidence type="ECO:0000256" key="3">
    <source>
        <dbReference type="ARBA" id="ARBA00012758"/>
    </source>
</evidence>
<dbReference type="InterPro" id="IPR023296">
    <property type="entry name" value="Glyco_hydro_beta-prop_sf"/>
</dbReference>
<keyword evidence="9" id="KW-0119">Carbohydrate metabolism</keyword>
<dbReference type="PANTHER" id="PTHR43101">
    <property type="entry name" value="BETA-FRUCTOSIDASE"/>
    <property type="match status" value="1"/>
</dbReference>
<accession>A0A374NXP8</accession>
<dbReference type="SMART" id="SM00640">
    <property type="entry name" value="Glyco_32"/>
    <property type="match status" value="1"/>
</dbReference>
<evidence type="ECO:0000313" key="13">
    <source>
        <dbReference type="Proteomes" id="UP000263014"/>
    </source>
</evidence>
<dbReference type="UniPathway" id="UPA00238"/>
<evidence type="ECO:0000259" key="10">
    <source>
        <dbReference type="Pfam" id="PF00251"/>
    </source>
</evidence>
<protein>
    <recommendedName>
        <fullName evidence="4 8">Sucrose-6-phosphate hydrolase</fullName>
        <ecNumber evidence="3 8">3.2.1.26</ecNumber>
    </recommendedName>
    <alternativeName>
        <fullName evidence="7 9">Invertase</fullName>
    </alternativeName>
</protein>
<feature type="domain" description="Glycosyl hydrolase family 32 N-terminal" evidence="10">
    <location>
        <begin position="18"/>
        <end position="330"/>
    </location>
</feature>
<sequence length="476" mass="54621">MNRTTGNETKDPYRLKLHLTPPAGWLNDPNGLCQYHGTYHAFYQYVPENALGKGRKCWGHAVSSDLIHWKDEGIFLEPDRPFDRDGVYSGCAWTDENGIHLFYTGNVKEEGDYDYIHEGRQAAQVLVETKDGSRAGEKRLLLTNDDYPKDCTLHVRDPKVWKENGRYHMMLGARKNSGQGAVLLYESADMVTWEYVGEMTTKNPFGYMWECPDCFEMEDAAFLSICPQGLPRGEFQNQNIYQSGYVRLKEGIARPQMVEAEAFTEWDKGFDFYAPQTFTDEQGRRILIGWMGLPDIEGEYSNPTLGDGWQHALTLPREITYEAGRLCQRPVEELKRLRRNEREVKTGENSVLSEGIYEVEINKTEINQKDINQKDINGMEPASCRICFNQDLVLDYKDGVFSMKFLNRTGAGRTVRRAEIGILEDIRIIMDTSAIEVYVNQGSTVFTSRYYPASGESRVVIDCEKSRIRLWDLESV</sequence>
<dbReference type="CDD" id="cd18623">
    <property type="entry name" value="GH32_ScrB-like"/>
    <property type="match status" value="1"/>
</dbReference>
<evidence type="ECO:0000256" key="1">
    <source>
        <dbReference type="ARBA" id="ARBA00004914"/>
    </source>
</evidence>
<evidence type="ECO:0000313" key="12">
    <source>
        <dbReference type="EMBL" id="RGI94182.1"/>
    </source>
</evidence>